<evidence type="ECO:0000256" key="2">
    <source>
        <dbReference type="ARBA" id="ARBA00012180"/>
    </source>
</evidence>
<feature type="region of interest" description="Disordered" evidence="4">
    <location>
        <begin position="747"/>
        <end position="768"/>
    </location>
</feature>
<feature type="domain" description="Reverse transcriptase" evidence="5">
    <location>
        <begin position="904"/>
        <end position="1034"/>
    </location>
</feature>
<evidence type="ECO:0000313" key="8">
    <source>
        <dbReference type="Proteomes" id="UP000830375"/>
    </source>
</evidence>
<dbReference type="InterPro" id="IPR043502">
    <property type="entry name" value="DNA/RNA_pol_sf"/>
</dbReference>
<gene>
    <name evidence="7" type="ORF">H4Q32_013583</name>
</gene>
<feature type="region of interest" description="Disordered" evidence="4">
    <location>
        <begin position="626"/>
        <end position="717"/>
    </location>
</feature>
<evidence type="ECO:0000256" key="4">
    <source>
        <dbReference type="SAM" id="MobiDB-lite"/>
    </source>
</evidence>
<feature type="domain" description="Tyr recombinase" evidence="6">
    <location>
        <begin position="1488"/>
        <end position="1713"/>
    </location>
</feature>
<dbReference type="InterPro" id="IPR002156">
    <property type="entry name" value="RNaseH_domain"/>
</dbReference>
<dbReference type="EC" id="3.1.26.4" evidence="2"/>
<evidence type="ECO:0000256" key="1">
    <source>
        <dbReference type="ARBA" id="ARBA00010879"/>
    </source>
</evidence>
<dbReference type="Proteomes" id="UP000830375">
    <property type="component" value="Unassembled WGS sequence"/>
</dbReference>
<dbReference type="PANTHER" id="PTHR33050">
    <property type="entry name" value="REVERSE TRANSCRIPTASE DOMAIN-CONTAINING PROTEIN"/>
    <property type="match status" value="1"/>
</dbReference>
<comment type="similarity">
    <text evidence="1">Belongs to the beta type-B retroviral polymerase family. HERV class-II K(HML-2) pol subfamily.</text>
</comment>
<dbReference type="Pfam" id="PF05869">
    <property type="entry name" value="Dam"/>
    <property type="match status" value="1"/>
</dbReference>
<feature type="region of interest" description="Disordered" evidence="4">
    <location>
        <begin position="789"/>
        <end position="882"/>
    </location>
</feature>
<dbReference type="InterPro" id="IPR002104">
    <property type="entry name" value="Integrase_catalytic"/>
</dbReference>
<name>A0ABQ8LRS7_LABRO</name>
<feature type="region of interest" description="Disordered" evidence="4">
    <location>
        <begin position="265"/>
        <end position="320"/>
    </location>
</feature>
<comment type="caution">
    <text evidence="7">The sequence shown here is derived from an EMBL/GenBank/DDBJ whole genome shotgun (WGS) entry which is preliminary data.</text>
</comment>
<feature type="compositionally biased region" description="Polar residues" evidence="4">
    <location>
        <begin position="753"/>
        <end position="768"/>
    </location>
</feature>
<reference evidence="7 8" key="1">
    <citation type="submission" date="2022-01" db="EMBL/GenBank/DDBJ databases">
        <title>A high-quality chromosome-level genome assembly of rohu carp, Labeo rohita.</title>
        <authorList>
            <person name="Arick M.A. II"/>
            <person name="Hsu C.-Y."/>
            <person name="Magbanua Z."/>
            <person name="Pechanova O."/>
            <person name="Grover C."/>
            <person name="Miller E."/>
            <person name="Thrash A."/>
            <person name="Ezzel L."/>
            <person name="Alam S."/>
            <person name="Benzie J."/>
            <person name="Hamilton M."/>
            <person name="Karsi A."/>
            <person name="Lawrence M.L."/>
            <person name="Peterson D.G."/>
        </authorList>
    </citation>
    <scope>NUCLEOTIDE SEQUENCE [LARGE SCALE GENOMIC DNA]</scope>
    <source>
        <strain evidence="8">BAU-BD-2019</strain>
        <tissue evidence="7">Blood</tissue>
    </source>
</reference>
<proteinExistence type="inferred from homology"/>
<evidence type="ECO:0000259" key="5">
    <source>
        <dbReference type="PROSITE" id="PS50878"/>
    </source>
</evidence>
<accession>A0ABQ8LRS7</accession>
<dbReference type="PANTHER" id="PTHR33050:SF7">
    <property type="entry name" value="RIBONUCLEASE H"/>
    <property type="match status" value="1"/>
</dbReference>
<dbReference type="SUPFAM" id="SSF47823">
    <property type="entry name" value="lambda integrase-like, N-terminal domain"/>
    <property type="match status" value="1"/>
</dbReference>
<feature type="compositionally biased region" description="Basic residues" evidence="4">
    <location>
        <begin position="679"/>
        <end position="697"/>
    </location>
</feature>
<dbReference type="InterPro" id="IPR036397">
    <property type="entry name" value="RNaseH_sf"/>
</dbReference>
<evidence type="ECO:0000256" key="3">
    <source>
        <dbReference type="ARBA" id="ARBA00023172"/>
    </source>
</evidence>
<dbReference type="PROSITE" id="PS51898">
    <property type="entry name" value="TYR_RECOMBINASE"/>
    <property type="match status" value="1"/>
</dbReference>
<dbReference type="InterPro" id="IPR043128">
    <property type="entry name" value="Rev_trsase/Diguanyl_cyclase"/>
</dbReference>
<dbReference type="Gene3D" id="3.30.420.10">
    <property type="entry name" value="Ribonuclease H-like superfamily/Ribonuclease H"/>
    <property type="match status" value="1"/>
</dbReference>
<dbReference type="InterPro" id="IPR052055">
    <property type="entry name" value="Hepadnavirus_pol/RT"/>
</dbReference>
<feature type="compositionally biased region" description="Low complexity" evidence="4">
    <location>
        <begin position="297"/>
        <end position="309"/>
    </location>
</feature>
<dbReference type="EMBL" id="JACTAM010000018">
    <property type="protein sequence ID" value="KAI2653347.1"/>
    <property type="molecule type" value="Genomic_DNA"/>
</dbReference>
<feature type="region of interest" description="Disordered" evidence="4">
    <location>
        <begin position="347"/>
        <end position="374"/>
    </location>
</feature>
<protein>
    <recommendedName>
        <fullName evidence="2">ribonuclease H</fullName>
        <ecNumber evidence="2">3.1.26.4</ecNumber>
    </recommendedName>
</protein>
<dbReference type="InterPro" id="IPR011010">
    <property type="entry name" value="DNA_brk_join_enz"/>
</dbReference>
<feature type="compositionally biased region" description="Low complexity" evidence="4">
    <location>
        <begin position="656"/>
        <end position="673"/>
    </location>
</feature>
<keyword evidence="8" id="KW-1185">Reference proteome</keyword>
<dbReference type="CDD" id="cd03714">
    <property type="entry name" value="RT_DIRS1"/>
    <property type="match status" value="1"/>
</dbReference>
<keyword evidence="3" id="KW-0233">DNA recombination</keyword>
<feature type="compositionally biased region" description="Basic and acidic residues" evidence="4">
    <location>
        <begin position="829"/>
        <end position="848"/>
    </location>
</feature>
<feature type="compositionally biased region" description="Low complexity" evidence="4">
    <location>
        <begin position="699"/>
        <end position="717"/>
    </location>
</feature>
<dbReference type="CDD" id="cd09275">
    <property type="entry name" value="RNase_HI_RT_DIRS1"/>
    <property type="match status" value="1"/>
</dbReference>
<dbReference type="InterPro" id="IPR013762">
    <property type="entry name" value="Integrase-like_cat_sf"/>
</dbReference>
<evidence type="ECO:0000259" key="6">
    <source>
        <dbReference type="PROSITE" id="PS51898"/>
    </source>
</evidence>
<evidence type="ECO:0000313" key="7">
    <source>
        <dbReference type="EMBL" id="KAI2653347.1"/>
    </source>
</evidence>
<dbReference type="Gene3D" id="3.30.70.270">
    <property type="match status" value="1"/>
</dbReference>
<dbReference type="SUPFAM" id="SSF56672">
    <property type="entry name" value="DNA/RNA polymerases"/>
    <property type="match status" value="1"/>
</dbReference>
<dbReference type="Pfam" id="PF00078">
    <property type="entry name" value="RVT_1"/>
    <property type="match status" value="1"/>
</dbReference>
<dbReference type="InterPro" id="IPR008593">
    <property type="entry name" value="Dam_MeTrfase"/>
</dbReference>
<dbReference type="SUPFAM" id="SSF56349">
    <property type="entry name" value="DNA breaking-rejoining enzymes"/>
    <property type="match status" value="1"/>
</dbReference>
<dbReference type="Pfam" id="PF13456">
    <property type="entry name" value="RVT_3"/>
    <property type="match status" value="1"/>
</dbReference>
<organism evidence="7 8">
    <name type="scientific">Labeo rohita</name>
    <name type="common">Indian major carp</name>
    <name type="synonym">Cyprinus rohita</name>
    <dbReference type="NCBI Taxonomy" id="84645"/>
    <lineage>
        <taxon>Eukaryota</taxon>
        <taxon>Metazoa</taxon>
        <taxon>Chordata</taxon>
        <taxon>Craniata</taxon>
        <taxon>Vertebrata</taxon>
        <taxon>Euteleostomi</taxon>
        <taxon>Actinopterygii</taxon>
        <taxon>Neopterygii</taxon>
        <taxon>Teleostei</taxon>
        <taxon>Ostariophysi</taxon>
        <taxon>Cypriniformes</taxon>
        <taxon>Cyprinidae</taxon>
        <taxon>Labeoninae</taxon>
        <taxon>Labeonini</taxon>
        <taxon>Labeo</taxon>
    </lineage>
</organism>
<dbReference type="PROSITE" id="PS50878">
    <property type="entry name" value="RT_POL"/>
    <property type="match status" value="1"/>
</dbReference>
<dbReference type="InterPro" id="IPR000477">
    <property type="entry name" value="RT_dom"/>
</dbReference>
<sequence length="1714" mass="188011">MNLKWRCESVRVCLSDSRGKVCEDKQKKHRAGVTVTADATVCLSLPVQRSAADALVLLTCYIYLPSGGLPHTCAERARCESLFHKRSATARPLDRAEKRNEPMTRQRCCTSLWRRCPPKPARRGGVNGYISGRFAIGNQISSPSATILRLRERSLLAVTSTCKRSDSAADSPPADAGCNASSPAAIRRFSRAKRANKALFQMPRRFCRACKAPLHAADNHGECVSCLGLPHAEAALKETDCPHCGDMSLSSLRSRIAFFSERDSAPRALPFPSSQEPVKKKQRGRGSQRSELGELTSAQPPRASPSPQREGSPVLFTRPDLCPSAAARDMVSFGGSEDDMLDSMSLAASDAEELSGSINDPAPLPSADTSDPRFKTGMDAELFRVLTRAVDELGLEWSPPEEPPRSLLDEWFLPGRRQAPRQRASPFLPEVHEELTRSWRAPYSARLRASSSSALKSVDGAEDKGYEKLPPLDESVAAHLCPPTAIGWKTKASHPSKPCRTTSALAGRAYTSAGQAASALHSMAILQVFQAKLLAQSDKSALDPATLTELRSATDLALRATKATAQAIGRSMASLVVLERHLWLTLTEIKDADKVPFLDAPISPTGLFGPSVEGFAERFSAAQKSSQAMRHFLPKRSSSTAASGRPKSAPPQQPVKPASTTPSAAAAAAQPAKAEPRLRSRSARRYPFPKRERKRRGQSLALAGPPPEASAEPPSTSLNAGCRGRCVLCKSCCEYWVHVSCAHTNSRCDSEQNKTQTSSKREQISSSNHKGCLVPLRWPTARTNYTLGHSGRGLAGHPRSVRLGIGDSKKRLLTPVRSKAPAFQRRGPHRGDEQGRSRPALRGDDIAGKGRHRSAPSSPERLGVLQPLLPRPQEGWDSSTHSRFKTLESGPHETAVQDVNSEADPLARSLRGLVSLAGSERRILSHPDSPHHRRFLRFAFEGVAYQYTVLPFGLSLAPRTFTKCMDAALAPLRQRGIRILNYLDDWLVLAQSEEELLSHRTLLLSHLECLGLKVNLPKSMLHPSRKISFLGAIFDSTQLRAMVVPERALLIQQLAGSFRAGARFPLKRFQRMLGLMASASPVLELGLLRMRPLQRWLKPRVPPHAWRHGRLHVNVDRACVKALAPWKDLQWYKRGVPLGLVCRRKVVTTDASNRGWGALCDGSPAFGLWSKAEEGFHINCLEMLAVCHALCAFLPDLKGHHVLVRSDSMTVVSYINRQGGLSSRLLFTLVKDLLEWAQCNLASLRAVHVPGKLNQGADMLSRSNVPSGEWMLHPQTVQKIWEVFGKAEVDLFASEDNSHCPIYFSKERDALAHDWPNLLLYAFPPTSLIPQILKRVREQRHKLLLVAPLWRTQPWFPELCQLLCAAPWPIPLRRDLLSGERGHLASPAQSMGLTPVVFEREPENLSEGVLNTISQARAPSTRRLYAFKWSVFSTWCSTQLLDKGRSPSTLKVYVAAIAASHAPIAGQSIGRNNLVIRFLKGSRRMNPSRPHTIPTWDLSTVLRALKSSPFEPLSDADLKTLTLKSALLLALVSVKRIGDLQALSISPSCLEFGPGDSKVILKPRHGYVPKVPSTPFRAQVVTLSALPSSEGDQELSLLCPVRALRMYVERSAPFRKSDQLFVCFGGRNKGQPVTKQRLSRWIVDAISLAYSSLGLECPVGVRAHSTRGVASSWAWSSGVSMAEICAAAGWASPSTFTRFYSLDIPALQAGILSA</sequence>
<dbReference type="Gene3D" id="1.10.443.10">
    <property type="entry name" value="Intergrase catalytic core"/>
    <property type="match status" value="1"/>
</dbReference>